<dbReference type="VEuPathDB" id="FungiDB:C2_03680W_A"/>
<dbReference type="GeneID" id="3637435"/>
<dbReference type="PANTHER" id="PTHR47966">
    <property type="entry name" value="BETA-SITE APP-CLEAVING ENZYME, ISOFORM A-RELATED"/>
    <property type="match status" value="1"/>
</dbReference>
<dbReference type="KEGG" id="cal:CAALFM_C203680WA"/>
<accession>A0A1D8PGX5</accession>
<reference evidence="6 7" key="2">
    <citation type="journal article" date="2007" name="Genome Biol.">
        <title>Assembly of the Candida albicans genome into sixteen supercontigs aligned on the eight chromosomes.</title>
        <authorList>
            <person name="van het Hoog M."/>
            <person name="Rast T.J."/>
            <person name="Martchenko M."/>
            <person name="Grindle S."/>
            <person name="Dignard D."/>
            <person name="Hogues H."/>
            <person name="Cuomo C."/>
            <person name="Berriman M."/>
            <person name="Scherer S."/>
            <person name="Magee B.B."/>
            <person name="Whiteway M."/>
            <person name="Chibana H."/>
            <person name="Nantel A."/>
            <person name="Magee P.T."/>
        </authorList>
    </citation>
    <scope>GENOME REANNOTATION</scope>
    <source>
        <strain evidence="7">SC5314 / ATCC MYA-2876</strain>
    </source>
</reference>
<dbReference type="InParanoid" id="A0A1D8PGX5"/>
<dbReference type="OMA" id="NQSIVWA"/>
<dbReference type="GO" id="GO:0004190">
    <property type="term" value="F:aspartic-type endopeptidase activity"/>
    <property type="evidence" value="ECO:0000318"/>
    <property type="project" value="GO_Central"/>
</dbReference>
<dbReference type="Pfam" id="PF00026">
    <property type="entry name" value="Asp"/>
    <property type="match status" value="1"/>
</dbReference>
<dbReference type="Proteomes" id="UP000000559">
    <property type="component" value="Chromosome 2"/>
</dbReference>
<sequence length="364" mass="39712">MIFNILSFISLAIFVDAVALKSNPKVISFDFELRFSDPIKRDTNFGTGTAAPVKDTHWSFPLKIGSNQDPVTLAADTGSWLIQINDANATCPNCHKHGTYNSSGSSTVVKSGKTARSFFTRSAYYIGELVSDSIQIGNLQIPQVTFNDVYNSTAGDGIFGLARPPSDKNQSIVWAAKYHGLVDKAAYSIYLQNLDGTPGALTVGGYDAAKVDGDITWTSIRNANVQAHLGHIEINEEIIDVNKNYTIDTGGRYGFLPEAAYNQVIANLPEDPKFGADRGQITCSLLEGKNFTYNLNGVDYTFPLRTLYVPTENTDHCYLALLKGNAAQLGAYVFRNLFVAVDFEDDLIGLASLKNTTATNIRPF</sequence>
<dbReference type="OrthoDB" id="5839471at2759"/>
<feature type="domain" description="Peptidase A1" evidence="4">
    <location>
        <begin position="58"/>
        <end position="351"/>
    </location>
</feature>
<dbReference type="SUPFAM" id="SSF50630">
    <property type="entry name" value="Acid proteases"/>
    <property type="match status" value="1"/>
</dbReference>
<dbReference type="InterPro" id="IPR021109">
    <property type="entry name" value="Peptidase_aspartic_dom_sf"/>
</dbReference>
<evidence type="ECO:0000313" key="5">
    <source>
        <dbReference type="CGD" id="CAL0000201944"/>
    </source>
</evidence>
<feature type="signal peptide" evidence="3">
    <location>
        <begin position="1"/>
        <end position="17"/>
    </location>
</feature>
<dbReference type="InterPro" id="IPR034164">
    <property type="entry name" value="Pepsin-like_dom"/>
</dbReference>
<dbReference type="CDD" id="cd05471">
    <property type="entry name" value="pepsin_like"/>
    <property type="match status" value="1"/>
</dbReference>
<dbReference type="SMR" id="A0A1D8PGX5"/>
<name>A0A1D8PGX5_CANAL</name>
<evidence type="ECO:0000259" key="4">
    <source>
        <dbReference type="PROSITE" id="PS51767"/>
    </source>
</evidence>
<dbReference type="FunFam" id="2.40.70.10:FF:000231">
    <property type="entry name" value="Sap98p"/>
    <property type="match status" value="1"/>
</dbReference>
<protein>
    <submittedName>
        <fullName evidence="6">Sap98p</fullName>
    </submittedName>
</protein>
<evidence type="ECO:0000256" key="3">
    <source>
        <dbReference type="SAM" id="SignalP"/>
    </source>
</evidence>
<gene>
    <name evidence="5 6" type="primary">SAP98</name>
    <name evidence="6" type="ordered locus">CAALFM_C203680WA</name>
    <name evidence="5" type="ordered locus">orf19.8472</name>
</gene>
<evidence type="ECO:0000256" key="2">
    <source>
        <dbReference type="ARBA" id="ARBA00023157"/>
    </source>
</evidence>
<evidence type="ECO:0000313" key="6">
    <source>
        <dbReference type="EMBL" id="AOW27399.1"/>
    </source>
</evidence>
<evidence type="ECO:0000256" key="1">
    <source>
        <dbReference type="ARBA" id="ARBA00007447"/>
    </source>
</evidence>
<keyword evidence="2" id="KW-1015">Disulfide bond</keyword>
<evidence type="ECO:0000313" key="7">
    <source>
        <dbReference type="Proteomes" id="UP000000559"/>
    </source>
</evidence>
<dbReference type="Gene3D" id="2.40.70.10">
    <property type="entry name" value="Acid Proteases"/>
    <property type="match status" value="2"/>
</dbReference>
<reference evidence="6 7" key="3">
    <citation type="journal article" date="2013" name="Genome Biol.">
        <title>Assembly of a phased diploid Candida albicans genome facilitates allele-specific measurements and provides a simple model for repeat and indel structure.</title>
        <authorList>
            <person name="Muzzey D."/>
            <person name="Schwartz K."/>
            <person name="Weissman J.S."/>
            <person name="Sherlock G."/>
        </authorList>
    </citation>
    <scope>NUCLEOTIDE SEQUENCE [LARGE SCALE GENOMIC DNA]</scope>
    <source>
        <strain evidence="7">SC5314 / ATCC MYA-2876</strain>
    </source>
</reference>
<dbReference type="PANTHER" id="PTHR47966:SF75">
    <property type="entry name" value="ENDOPEPTIDASE (CTSD), PUTATIVE (AFU_ORTHOLOGUE AFUA_4G07040)-RELATED"/>
    <property type="match status" value="1"/>
</dbReference>
<dbReference type="EMBL" id="CP017624">
    <property type="protein sequence ID" value="AOW27399.1"/>
    <property type="molecule type" value="Genomic_DNA"/>
</dbReference>
<dbReference type="CGD" id="CAL0000201944">
    <property type="gene designation" value="SAP98"/>
</dbReference>
<dbReference type="PROSITE" id="PS51767">
    <property type="entry name" value="PEPTIDASE_A1"/>
    <property type="match status" value="1"/>
</dbReference>
<dbReference type="InterPro" id="IPR001461">
    <property type="entry name" value="Aspartic_peptidase_A1"/>
</dbReference>
<dbReference type="FunFam" id="2.40.70.10:FF:000188">
    <property type="entry name" value="Sap99p"/>
    <property type="match status" value="1"/>
</dbReference>
<reference evidence="6 7" key="1">
    <citation type="journal article" date="2004" name="Proc. Natl. Acad. Sci. U.S.A.">
        <title>The diploid genome sequence of Candida albicans.</title>
        <authorList>
            <person name="Jones T."/>
            <person name="Federspiel N.A."/>
            <person name="Chibana H."/>
            <person name="Dungan J."/>
            <person name="Kalman S."/>
            <person name="Magee B.B."/>
            <person name="Newport G."/>
            <person name="Thorstenson Y.R."/>
            <person name="Agabian N."/>
            <person name="Magee P.T."/>
            <person name="Davis R.W."/>
            <person name="Scherer S."/>
        </authorList>
    </citation>
    <scope>NUCLEOTIDE SEQUENCE [LARGE SCALE GENOMIC DNA]</scope>
    <source>
        <strain evidence="7">SC5314 / ATCC MYA-2876</strain>
    </source>
</reference>
<proteinExistence type="inferred from homology"/>
<organism evidence="6 7">
    <name type="scientific">Candida albicans (strain SC5314 / ATCC MYA-2876)</name>
    <name type="common">Yeast</name>
    <dbReference type="NCBI Taxonomy" id="237561"/>
    <lineage>
        <taxon>Eukaryota</taxon>
        <taxon>Fungi</taxon>
        <taxon>Dikarya</taxon>
        <taxon>Ascomycota</taxon>
        <taxon>Saccharomycotina</taxon>
        <taxon>Pichiomycetes</taxon>
        <taxon>Debaryomycetaceae</taxon>
        <taxon>Candida/Lodderomyces clade</taxon>
        <taxon>Candida</taxon>
    </lineage>
</organism>
<feature type="chain" id="PRO_5009111108" evidence="3">
    <location>
        <begin position="18"/>
        <end position="364"/>
    </location>
</feature>
<dbReference type="GO" id="GO:0006508">
    <property type="term" value="P:proteolysis"/>
    <property type="evidence" value="ECO:0000318"/>
    <property type="project" value="GO_Central"/>
</dbReference>
<dbReference type="RefSeq" id="XP_720976.2">
    <property type="nucleotide sequence ID" value="XM_715883.2"/>
</dbReference>
<dbReference type="STRING" id="237561.A0A1D8PGX5"/>
<dbReference type="InterPro" id="IPR033121">
    <property type="entry name" value="PEPTIDASE_A1"/>
</dbReference>
<dbReference type="AlphaFoldDB" id="A0A1D8PGX5"/>
<keyword evidence="3" id="KW-0732">Signal</keyword>
<dbReference type="eggNOG" id="KOG1339">
    <property type="taxonomic scope" value="Eukaryota"/>
</dbReference>
<comment type="similarity">
    <text evidence="1">Belongs to the peptidase A1 family.</text>
</comment>
<keyword evidence="7" id="KW-1185">Reference proteome</keyword>